<accession>A0AAE9M730</accession>
<sequence length="251" mass="29282">MKTKAYGSFKSKLDYFNDDLDFMDIVFNNVHRKILSHKDSPYIFKDLNPNKHISLARRQNRPTSRRLVTNHFKATIYSAYVKDIYEELTHYLRTILRDASASNFDSGRIAAKNNNKDGGITVPIGDILKQGSWEKVCEHISNLIFQSLEREQSTISLLRKIASKLNLNISDQIIKDALPYLEIRHFLVHSDGKVDEKFKAKYPHIDVNSKDFVILSFPFINEFRTKVHALIMEYEKEVLRTNLLDSKFLLR</sequence>
<protein>
    <recommendedName>
        <fullName evidence="3">RiboL-PSP-HEPN domain-containing protein</fullName>
    </recommendedName>
</protein>
<organism evidence="1 2">
    <name type="scientific">Acinetobacter pittii</name>
    <name type="common">Acinetobacter genomosp. 3</name>
    <dbReference type="NCBI Taxonomy" id="48296"/>
    <lineage>
        <taxon>Bacteria</taxon>
        <taxon>Pseudomonadati</taxon>
        <taxon>Pseudomonadota</taxon>
        <taxon>Gammaproteobacteria</taxon>
        <taxon>Moraxellales</taxon>
        <taxon>Moraxellaceae</taxon>
        <taxon>Acinetobacter</taxon>
        <taxon>Acinetobacter calcoaceticus/baumannii complex</taxon>
    </lineage>
</organism>
<dbReference type="AlphaFoldDB" id="A0AAE9M730"/>
<dbReference type="Proteomes" id="UP001055514">
    <property type="component" value="Chromosome"/>
</dbReference>
<dbReference type="EMBL" id="CP095407">
    <property type="protein sequence ID" value="USU93556.1"/>
    <property type="molecule type" value="Genomic_DNA"/>
</dbReference>
<dbReference type="RefSeq" id="WP_087537443.1">
    <property type="nucleotide sequence ID" value="NZ_CP029610.1"/>
</dbReference>
<proteinExistence type="predicted"/>
<gene>
    <name evidence="1" type="ORF">MWH18_14510</name>
</gene>
<reference evidence="1" key="1">
    <citation type="submission" date="2022-04" db="EMBL/GenBank/DDBJ databases">
        <title>Emergence of ST220 Acinetobacter pittii strain in bloodstream infection, which co-producing chromosomal NDM-1 and OXA-820 carbapenemases.</title>
        <authorList>
            <person name="Tian C."/>
            <person name="Xing M."/>
            <person name="Fu L."/>
            <person name="Xia D."/>
        </authorList>
    </citation>
    <scope>NUCLEOTIDE SEQUENCE</scope>
    <source>
        <strain evidence="1">TCM</strain>
    </source>
</reference>
<evidence type="ECO:0008006" key="3">
    <source>
        <dbReference type="Google" id="ProtNLM"/>
    </source>
</evidence>
<evidence type="ECO:0000313" key="2">
    <source>
        <dbReference type="Proteomes" id="UP001055514"/>
    </source>
</evidence>
<name>A0AAE9M730_ACIPI</name>
<evidence type="ECO:0000313" key="1">
    <source>
        <dbReference type="EMBL" id="USU93556.1"/>
    </source>
</evidence>